<evidence type="ECO:0000313" key="1">
    <source>
        <dbReference type="EMBL" id="PYE38100.1"/>
    </source>
</evidence>
<gene>
    <name evidence="1" type="ORF">DFP82_10947</name>
</gene>
<reference evidence="1 2" key="1">
    <citation type="submission" date="2018-06" db="EMBL/GenBank/DDBJ databases">
        <title>Genomic Encyclopedia of Type Strains, Phase III (KMG-III): the genomes of soil and plant-associated and newly described type strains.</title>
        <authorList>
            <person name="Whitman W."/>
        </authorList>
    </citation>
    <scope>NUCLEOTIDE SEQUENCE [LARGE SCALE GENOMIC DNA]</scope>
    <source>
        <strain evidence="1 2">CECT 5889</strain>
    </source>
</reference>
<keyword evidence="2" id="KW-1185">Reference proteome</keyword>
<evidence type="ECO:0000313" key="2">
    <source>
        <dbReference type="Proteomes" id="UP000247746"/>
    </source>
</evidence>
<dbReference type="Gene3D" id="1.10.10.10">
    <property type="entry name" value="Winged helix-like DNA-binding domain superfamily/Winged helix DNA-binding domain"/>
    <property type="match status" value="1"/>
</dbReference>
<accession>A0A2V4UZK4</accession>
<organism evidence="1 2">
    <name type="scientific">Psychrobacter fozii</name>
    <dbReference type="NCBI Taxonomy" id="198480"/>
    <lineage>
        <taxon>Bacteria</taxon>
        <taxon>Pseudomonadati</taxon>
        <taxon>Pseudomonadota</taxon>
        <taxon>Gammaproteobacteria</taxon>
        <taxon>Moraxellales</taxon>
        <taxon>Moraxellaceae</taxon>
        <taxon>Psychrobacter</taxon>
    </lineage>
</organism>
<dbReference type="Proteomes" id="UP000247746">
    <property type="component" value="Unassembled WGS sequence"/>
</dbReference>
<name>A0A2V4UZK4_9GAMM</name>
<sequence length="333" mass="37729">MGIGKYKNEDQDLFQSNWYKCPNGIIDYLAGLEVKPGVLVIVLTVIRYTEGMGGKKSAAIPNETFMRVLGTNRDKTAYKYVELAVESGLVLVIKKTGCVNHYSINRESHLWQKVQVVSESVTNGDKRHMGSGDKRLKVGAESATLIKTTKENYKDNIKESGEKALFERNMNACETHGVRHTNQQPSINIHTQKWRDGKFEEFYAAYPNKKRLGQAKKNWNNVFTGKLDHKKPSDPVELFKKIMSAVKAQTPEILLSEPQFRKHPGTWLNAQAWLDELTPKQLQSPTSTTRTTPDPLAVNAKWNVPTQMTEEEKRQWFAGDVASDIPSIFMEAK</sequence>
<evidence type="ECO:0008006" key="3">
    <source>
        <dbReference type="Google" id="ProtNLM"/>
    </source>
</evidence>
<dbReference type="AlphaFoldDB" id="A0A2V4UZK4"/>
<protein>
    <recommendedName>
        <fullName evidence="3">Phage replication protein O</fullName>
    </recommendedName>
</protein>
<proteinExistence type="predicted"/>
<comment type="caution">
    <text evidence="1">The sequence shown here is derived from an EMBL/GenBank/DDBJ whole genome shotgun (WGS) entry which is preliminary data.</text>
</comment>
<dbReference type="EMBL" id="QJSU01000009">
    <property type="protein sequence ID" value="PYE38100.1"/>
    <property type="molecule type" value="Genomic_DNA"/>
</dbReference>
<dbReference type="InterPro" id="IPR036388">
    <property type="entry name" value="WH-like_DNA-bd_sf"/>
</dbReference>